<feature type="domain" description="DUF6892" evidence="1">
    <location>
        <begin position="2"/>
        <end position="141"/>
    </location>
</feature>
<evidence type="ECO:0000259" key="1">
    <source>
        <dbReference type="Pfam" id="PF21832"/>
    </source>
</evidence>
<dbReference type="InterPro" id="IPR054187">
    <property type="entry name" value="DUF6892"/>
</dbReference>
<dbReference type="EMBL" id="JBHSQN010000013">
    <property type="protein sequence ID" value="MFC6013325.1"/>
    <property type="molecule type" value="Genomic_DNA"/>
</dbReference>
<accession>A0ABW1JVT5</accession>
<evidence type="ECO:0000313" key="2">
    <source>
        <dbReference type="EMBL" id="MFC6013325.1"/>
    </source>
</evidence>
<evidence type="ECO:0000313" key="3">
    <source>
        <dbReference type="Proteomes" id="UP001596223"/>
    </source>
</evidence>
<dbReference type="Proteomes" id="UP001596223">
    <property type="component" value="Unassembled WGS sequence"/>
</dbReference>
<name>A0ABW1JVT5_9NOCA</name>
<dbReference type="RefSeq" id="WP_378608208.1">
    <property type="nucleotide sequence ID" value="NZ_JBHSQN010000013.1"/>
</dbReference>
<gene>
    <name evidence="2" type="ORF">ACFP3H_19900</name>
</gene>
<comment type="caution">
    <text evidence="2">The sequence shown here is derived from an EMBL/GenBank/DDBJ whole genome shotgun (WGS) entry which is preliminary data.</text>
</comment>
<keyword evidence="3" id="KW-1185">Reference proteome</keyword>
<organism evidence="2 3">
    <name type="scientific">Nocardia lasii</name>
    <dbReference type="NCBI Taxonomy" id="1616107"/>
    <lineage>
        <taxon>Bacteria</taxon>
        <taxon>Bacillati</taxon>
        <taxon>Actinomycetota</taxon>
        <taxon>Actinomycetes</taxon>
        <taxon>Mycobacteriales</taxon>
        <taxon>Nocardiaceae</taxon>
        <taxon>Nocardia</taxon>
    </lineage>
</organism>
<sequence>MTVFVDFNVKLLVIDKLMFGESPSLAPWSLKEAMEASGFTGDLWDHSHTHYFDQVMPDAAAYFGNLDLSADVLAGVEELGVDGGLPIYFECCPHWDGESDMFDVTALDDLALLPNLRRVVVGCEILPRSMWETLRGRGIDVVVLGEREHAE</sequence>
<proteinExistence type="predicted"/>
<protein>
    <submittedName>
        <fullName evidence="2">DUF6892 domain-containing protein</fullName>
    </submittedName>
</protein>
<reference evidence="3" key="1">
    <citation type="journal article" date="2019" name="Int. J. Syst. Evol. Microbiol.">
        <title>The Global Catalogue of Microorganisms (GCM) 10K type strain sequencing project: providing services to taxonomists for standard genome sequencing and annotation.</title>
        <authorList>
            <consortium name="The Broad Institute Genomics Platform"/>
            <consortium name="The Broad Institute Genome Sequencing Center for Infectious Disease"/>
            <person name="Wu L."/>
            <person name="Ma J."/>
        </authorList>
    </citation>
    <scope>NUCLEOTIDE SEQUENCE [LARGE SCALE GENOMIC DNA]</scope>
    <source>
        <strain evidence="3">CCUG 36956</strain>
    </source>
</reference>
<dbReference type="Pfam" id="PF21832">
    <property type="entry name" value="DUF6892"/>
    <property type="match status" value="1"/>
</dbReference>